<reference evidence="2" key="1">
    <citation type="submission" date="2020-10" db="EMBL/GenBank/DDBJ databases">
        <authorList>
            <person name="Kikuchi T."/>
        </authorList>
    </citation>
    <scope>NUCLEOTIDE SEQUENCE</scope>
    <source>
        <strain evidence="2">NKZ352</strain>
    </source>
</reference>
<feature type="compositionally biased region" description="Basic and acidic residues" evidence="1">
    <location>
        <begin position="119"/>
        <end position="136"/>
    </location>
</feature>
<dbReference type="Proteomes" id="UP000835052">
    <property type="component" value="Unassembled WGS sequence"/>
</dbReference>
<sequence length="167" mass="18417">MPCHQLNEGFKNGPRPEEKQHESQTNIGFGVSAETCSNNSCNATVGQTKISVTTLAGCGKSLTVISTRLAMTSDEPHSESDFLLNNDNRQEAGTVQTTGHFDKIVATASKLHIKSEGLLDVQNEKETGPKNTAERKRVSRPPHRYRRNRAFPRPPTPHPIAKITMKK</sequence>
<comment type="caution">
    <text evidence="2">The sequence shown here is derived from an EMBL/GenBank/DDBJ whole genome shotgun (WGS) entry which is preliminary data.</text>
</comment>
<evidence type="ECO:0000313" key="3">
    <source>
        <dbReference type="Proteomes" id="UP000835052"/>
    </source>
</evidence>
<organism evidence="2 3">
    <name type="scientific">Caenorhabditis auriculariae</name>
    <dbReference type="NCBI Taxonomy" id="2777116"/>
    <lineage>
        <taxon>Eukaryota</taxon>
        <taxon>Metazoa</taxon>
        <taxon>Ecdysozoa</taxon>
        <taxon>Nematoda</taxon>
        <taxon>Chromadorea</taxon>
        <taxon>Rhabditida</taxon>
        <taxon>Rhabditina</taxon>
        <taxon>Rhabditomorpha</taxon>
        <taxon>Rhabditoidea</taxon>
        <taxon>Rhabditidae</taxon>
        <taxon>Peloderinae</taxon>
        <taxon>Caenorhabditis</taxon>
    </lineage>
</organism>
<gene>
    <name evidence="2" type="ORF">CAUJ_LOCUS6456</name>
</gene>
<keyword evidence="3" id="KW-1185">Reference proteome</keyword>
<evidence type="ECO:0000256" key="1">
    <source>
        <dbReference type="SAM" id="MobiDB-lite"/>
    </source>
</evidence>
<feature type="compositionally biased region" description="Basic residues" evidence="1">
    <location>
        <begin position="137"/>
        <end position="150"/>
    </location>
</feature>
<proteinExistence type="predicted"/>
<dbReference type="EMBL" id="CAJGYM010000016">
    <property type="protein sequence ID" value="CAD6190537.1"/>
    <property type="molecule type" value="Genomic_DNA"/>
</dbReference>
<feature type="region of interest" description="Disordered" evidence="1">
    <location>
        <begin position="119"/>
        <end position="167"/>
    </location>
</feature>
<protein>
    <submittedName>
        <fullName evidence="2">Uncharacterized protein</fullName>
    </submittedName>
</protein>
<accession>A0A8S1H594</accession>
<evidence type="ECO:0000313" key="2">
    <source>
        <dbReference type="EMBL" id="CAD6190537.1"/>
    </source>
</evidence>
<feature type="region of interest" description="Disordered" evidence="1">
    <location>
        <begin position="1"/>
        <end position="24"/>
    </location>
</feature>
<dbReference type="AlphaFoldDB" id="A0A8S1H594"/>
<name>A0A8S1H594_9PELO</name>